<accession>G9YCL6</accession>
<feature type="transmembrane region" description="Helical" evidence="1">
    <location>
        <begin position="20"/>
        <end position="42"/>
    </location>
</feature>
<evidence type="ECO:0000313" key="2">
    <source>
        <dbReference type="EMBL" id="EHM38474.1"/>
    </source>
</evidence>
<dbReference type="HOGENOM" id="CLU_3216942_0_0_6"/>
<dbReference type="AlphaFoldDB" id="G9YCL6"/>
<comment type="caution">
    <text evidence="2">The sequence shown here is derived from an EMBL/GenBank/DDBJ whole genome shotgun (WGS) entry which is preliminary data.</text>
</comment>
<sequence>MDNLHHSAWRLSYGKMTICWQIDSGVLFLVNFLAIFSSLYTYSH</sequence>
<organism evidence="2 3">
    <name type="scientific">Hafnia alvei ATCC 51873</name>
    <dbReference type="NCBI Taxonomy" id="1002364"/>
    <lineage>
        <taxon>Bacteria</taxon>
        <taxon>Pseudomonadati</taxon>
        <taxon>Pseudomonadota</taxon>
        <taxon>Gammaproteobacteria</taxon>
        <taxon>Enterobacterales</taxon>
        <taxon>Hafniaceae</taxon>
        <taxon>Hafnia</taxon>
    </lineage>
</organism>
<name>G9YCL6_HAFAL</name>
<evidence type="ECO:0000256" key="1">
    <source>
        <dbReference type="SAM" id="Phobius"/>
    </source>
</evidence>
<keyword evidence="1" id="KW-1133">Transmembrane helix</keyword>
<gene>
    <name evidence="2" type="ORF">HMPREF0454_04354</name>
</gene>
<dbReference type="EMBL" id="AGCI01000102">
    <property type="protein sequence ID" value="EHM38474.1"/>
    <property type="molecule type" value="Genomic_DNA"/>
</dbReference>
<keyword evidence="1" id="KW-0812">Transmembrane</keyword>
<proteinExistence type="predicted"/>
<evidence type="ECO:0000313" key="3">
    <source>
        <dbReference type="Proteomes" id="UP000005959"/>
    </source>
</evidence>
<protein>
    <submittedName>
        <fullName evidence="2">Uncharacterized protein</fullName>
    </submittedName>
</protein>
<dbReference type="Proteomes" id="UP000005959">
    <property type="component" value="Unassembled WGS sequence"/>
</dbReference>
<keyword evidence="1" id="KW-0472">Membrane</keyword>
<reference evidence="2 3" key="1">
    <citation type="submission" date="2011-08" db="EMBL/GenBank/DDBJ databases">
        <authorList>
            <person name="Weinstock G."/>
            <person name="Sodergren E."/>
            <person name="Clifton S."/>
            <person name="Fulton L."/>
            <person name="Fulton B."/>
            <person name="Courtney L."/>
            <person name="Fronick C."/>
            <person name="Harrison M."/>
            <person name="Strong C."/>
            <person name="Farmer C."/>
            <person name="Delahaunty K."/>
            <person name="Markovic C."/>
            <person name="Hall O."/>
            <person name="Minx P."/>
            <person name="Tomlinson C."/>
            <person name="Mitreva M."/>
            <person name="Hou S."/>
            <person name="Chen J."/>
            <person name="Wollam A."/>
            <person name="Pepin K.H."/>
            <person name="Johnson M."/>
            <person name="Bhonagiri V."/>
            <person name="Zhang X."/>
            <person name="Suruliraj S."/>
            <person name="Warren W."/>
            <person name="Chinwalla A."/>
            <person name="Mardis E.R."/>
            <person name="Wilson R.K."/>
        </authorList>
    </citation>
    <scope>NUCLEOTIDE SEQUENCE [LARGE SCALE GENOMIC DNA]</scope>
    <source>
        <strain evidence="2 3">ATCC 51873</strain>
    </source>
</reference>